<reference evidence="3" key="1">
    <citation type="journal article" date="2021" name="ISME J.">
        <title>Evolutionary origin and ecological implication of a unique nif island in free-living Bradyrhizobium lineages.</title>
        <authorList>
            <person name="Tao J."/>
        </authorList>
    </citation>
    <scope>NUCLEOTIDE SEQUENCE [LARGE SCALE GENOMIC DNA]</scope>
    <source>
        <strain evidence="3">SZCCT0434</strain>
    </source>
</reference>
<gene>
    <name evidence="2" type="ORF">JQ615_40350</name>
</gene>
<protein>
    <recommendedName>
        <fullName evidence="1">DUF6894 domain-containing protein</fullName>
    </recommendedName>
</protein>
<evidence type="ECO:0000313" key="3">
    <source>
        <dbReference type="Proteomes" id="UP001315278"/>
    </source>
</evidence>
<feature type="domain" description="DUF6894" evidence="1">
    <location>
        <begin position="3"/>
        <end position="67"/>
    </location>
</feature>
<dbReference type="Proteomes" id="UP001315278">
    <property type="component" value="Unassembled WGS sequence"/>
</dbReference>
<dbReference type="InterPro" id="IPR054189">
    <property type="entry name" value="DUF6894"/>
</dbReference>
<keyword evidence="3" id="KW-1185">Reference proteome</keyword>
<dbReference type="EMBL" id="JAFCJH010000090">
    <property type="protein sequence ID" value="MBR0801604.1"/>
    <property type="molecule type" value="Genomic_DNA"/>
</dbReference>
<dbReference type="Pfam" id="PF21834">
    <property type="entry name" value="DUF6894"/>
    <property type="match status" value="1"/>
</dbReference>
<sequence length="78" mass="8769">MPRYFFDIRDITGLYPDEEGMEFVDQRGAEIEASRTLADIAKNVASSDDRTDLVIEVRTDGGPIFKAALIFETKSPKQ</sequence>
<comment type="caution">
    <text evidence="2">The sequence shown here is derived from an EMBL/GenBank/DDBJ whole genome shotgun (WGS) entry which is preliminary data.</text>
</comment>
<accession>A0ABS5FXP8</accession>
<dbReference type="RefSeq" id="WP_212397954.1">
    <property type="nucleotide sequence ID" value="NZ_JAFCJH010000090.1"/>
</dbReference>
<name>A0ABS5FXP8_9BRAD</name>
<evidence type="ECO:0000259" key="1">
    <source>
        <dbReference type="Pfam" id="PF21834"/>
    </source>
</evidence>
<proteinExistence type="predicted"/>
<evidence type="ECO:0000313" key="2">
    <source>
        <dbReference type="EMBL" id="MBR0801604.1"/>
    </source>
</evidence>
<organism evidence="2 3">
    <name type="scientific">Bradyrhizobium jicamae</name>
    <dbReference type="NCBI Taxonomy" id="280332"/>
    <lineage>
        <taxon>Bacteria</taxon>
        <taxon>Pseudomonadati</taxon>
        <taxon>Pseudomonadota</taxon>
        <taxon>Alphaproteobacteria</taxon>
        <taxon>Hyphomicrobiales</taxon>
        <taxon>Nitrobacteraceae</taxon>
        <taxon>Bradyrhizobium</taxon>
    </lineage>
</organism>